<dbReference type="InterPro" id="IPR012921">
    <property type="entry name" value="SPOC_C"/>
</dbReference>
<reference evidence="6 7" key="1">
    <citation type="journal article" date="2023" name="Elife">
        <title>Identification of key yeast species and microbe-microbe interactions impacting larval growth of Drosophila in the wild.</title>
        <authorList>
            <person name="Mure A."/>
            <person name="Sugiura Y."/>
            <person name="Maeda R."/>
            <person name="Honda K."/>
            <person name="Sakurai N."/>
            <person name="Takahashi Y."/>
            <person name="Watada M."/>
            <person name="Katoh T."/>
            <person name="Gotoh A."/>
            <person name="Gotoh Y."/>
            <person name="Taniguchi I."/>
            <person name="Nakamura K."/>
            <person name="Hayashi T."/>
            <person name="Katayama T."/>
            <person name="Uemura T."/>
            <person name="Hattori Y."/>
        </authorList>
    </citation>
    <scope>NUCLEOTIDE SEQUENCE [LARGE SCALE GENOMIC DNA]</scope>
    <source>
        <strain evidence="6 7">SB-73</strain>
    </source>
</reference>
<dbReference type="GO" id="GO:0006351">
    <property type="term" value="P:DNA-templated transcription"/>
    <property type="evidence" value="ECO:0007669"/>
    <property type="project" value="InterPro"/>
</dbReference>
<dbReference type="InterPro" id="IPR036575">
    <property type="entry name" value="TFIIS_cen_dom_sf"/>
</dbReference>
<sequence>MASRSRGQRKNASRSNQPAKSRGVSVIAQKRGSTSQDSEDAPLSKVQVSQSANKKSPPIEREESGATEANEIVASKKGAHIPGDGNKSQKMQVENINMQDVVVNDDSYAYLKVSDDGTRCICRGLESSELMGCCEECESWQHFACEFGSENFELPEPYFCFICSATRRPQRLLLYQSLKEHLIKNCNEKKADKIARTMEMYHFMKHRTKNPRLYVGAKYTQTMNNLVLYLGICSTLRENVVDGLISPKKYMSMSVAELKQYVNKKPELKSDHEPVSTASIENRSGEIGSAQHSDIETSASVSESGSAVEHPKPTIEEADKEKNVEMLSETNPEIEESEQENIHENKSKRKEPETNSTEEVENGNADLKKKGTGKRETKEIQKAVRVRTSNEKRDKPSSVNNSEETTNHESIVLNPSSETEQNNQNSANLEIPSEEKSLEEAAGQPHRSATLISTPETNPASTQILDHGKPWDKEGSLQSSEAIESHMTLVDKSKRGQEALSIDSDTPESVMLADVDHSVAGVVPESQAKPEEMHIRVETKSLPSFDAIMTRVSTPSNKPMPKTINVMGITPYDSLQRYCQKIRSSRKHSYVLDVYSLRSANSGRLIAFLCHRDRAGVCVPNDDIRTIHIVPAHKAYEYDLTDAVDLDALLFAIVVRRP</sequence>
<evidence type="ECO:0000313" key="6">
    <source>
        <dbReference type="EMBL" id="GMM51146.1"/>
    </source>
</evidence>
<comment type="caution">
    <text evidence="6">The sequence shown here is derived from an EMBL/GenBank/DDBJ whole genome shotgun (WGS) entry which is preliminary data.</text>
</comment>
<dbReference type="GO" id="GO:0008270">
    <property type="term" value="F:zinc ion binding"/>
    <property type="evidence" value="ECO:0007669"/>
    <property type="project" value="UniProtKB-KW"/>
</dbReference>
<dbReference type="Pfam" id="PF07744">
    <property type="entry name" value="SPOC"/>
    <property type="match status" value="1"/>
</dbReference>
<dbReference type="SUPFAM" id="SSF57903">
    <property type="entry name" value="FYVE/PHD zinc finger"/>
    <property type="match status" value="1"/>
</dbReference>
<dbReference type="InterPro" id="IPR001965">
    <property type="entry name" value="Znf_PHD"/>
</dbReference>
<feature type="region of interest" description="Disordered" evidence="4">
    <location>
        <begin position="266"/>
        <end position="458"/>
    </location>
</feature>
<dbReference type="AlphaFoldDB" id="A0AAV5RKK0"/>
<dbReference type="SMART" id="SM00249">
    <property type="entry name" value="PHD"/>
    <property type="match status" value="1"/>
</dbReference>
<keyword evidence="2" id="KW-0863">Zinc-finger</keyword>
<dbReference type="InterPro" id="IPR011011">
    <property type="entry name" value="Znf_FYVE_PHD"/>
</dbReference>
<evidence type="ECO:0000256" key="3">
    <source>
        <dbReference type="ARBA" id="ARBA00022833"/>
    </source>
</evidence>
<dbReference type="Gene3D" id="1.10.472.30">
    <property type="entry name" value="Transcription elongation factor S-II, central domain"/>
    <property type="match status" value="1"/>
</dbReference>
<dbReference type="Proteomes" id="UP001362899">
    <property type="component" value="Unassembled WGS sequence"/>
</dbReference>
<feature type="domain" description="Zinc finger PHD-type" evidence="5">
    <location>
        <begin position="119"/>
        <end position="164"/>
    </location>
</feature>
<dbReference type="InterPro" id="IPR013083">
    <property type="entry name" value="Znf_RING/FYVE/PHD"/>
</dbReference>
<evidence type="ECO:0000256" key="4">
    <source>
        <dbReference type="SAM" id="MobiDB-lite"/>
    </source>
</evidence>
<keyword evidence="1" id="KW-0479">Metal-binding</keyword>
<evidence type="ECO:0000313" key="7">
    <source>
        <dbReference type="Proteomes" id="UP001362899"/>
    </source>
</evidence>
<feature type="compositionally biased region" description="Polar residues" evidence="4">
    <location>
        <begin position="413"/>
        <end position="428"/>
    </location>
</feature>
<dbReference type="EMBL" id="BTGC01000003">
    <property type="protein sequence ID" value="GMM51146.1"/>
    <property type="molecule type" value="Genomic_DNA"/>
</dbReference>
<dbReference type="PROSITE" id="PS01359">
    <property type="entry name" value="ZF_PHD_1"/>
    <property type="match status" value="1"/>
</dbReference>
<gene>
    <name evidence="6" type="ORF">DASB73_021040</name>
</gene>
<feature type="region of interest" description="Disordered" evidence="4">
    <location>
        <begin position="1"/>
        <end position="88"/>
    </location>
</feature>
<keyword evidence="3" id="KW-0862">Zinc</keyword>
<feature type="compositionally biased region" description="Basic residues" evidence="4">
    <location>
        <begin position="1"/>
        <end position="12"/>
    </location>
</feature>
<dbReference type="InterPro" id="IPR019786">
    <property type="entry name" value="Zinc_finger_PHD-type_CS"/>
</dbReference>
<proteinExistence type="predicted"/>
<protein>
    <recommendedName>
        <fullName evidence="5">Zinc finger PHD-type domain-containing protein</fullName>
    </recommendedName>
</protein>
<accession>A0AAV5RKK0</accession>
<name>A0AAV5RKK0_STABA</name>
<keyword evidence="7" id="KW-1185">Reference proteome</keyword>
<evidence type="ECO:0000256" key="1">
    <source>
        <dbReference type="ARBA" id="ARBA00022723"/>
    </source>
</evidence>
<evidence type="ECO:0000259" key="5">
    <source>
        <dbReference type="SMART" id="SM00249"/>
    </source>
</evidence>
<feature type="compositionally biased region" description="Basic and acidic residues" evidence="4">
    <location>
        <begin position="340"/>
        <end position="353"/>
    </location>
</feature>
<feature type="compositionally biased region" description="Basic and acidic residues" evidence="4">
    <location>
        <begin position="309"/>
        <end position="324"/>
    </location>
</feature>
<feature type="compositionally biased region" description="Low complexity" evidence="4">
    <location>
        <begin position="298"/>
        <end position="308"/>
    </location>
</feature>
<organism evidence="6 7">
    <name type="scientific">Starmerella bacillaris</name>
    <name type="common">Yeast</name>
    <name type="synonym">Candida zemplinina</name>
    <dbReference type="NCBI Taxonomy" id="1247836"/>
    <lineage>
        <taxon>Eukaryota</taxon>
        <taxon>Fungi</taxon>
        <taxon>Dikarya</taxon>
        <taxon>Ascomycota</taxon>
        <taxon>Saccharomycotina</taxon>
        <taxon>Dipodascomycetes</taxon>
        <taxon>Dipodascales</taxon>
        <taxon>Trichomonascaceae</taxon>
        <taxon>Starmerella</taxon>
    </lineage>
</organism>
<dbReference type="Gene3D" id="3.30.40.10">
    <property type="entry name" value="Zinc/RING finger domain, C3HC4 (zinc finger)"/>
    <property type="match status" value="1"/>
</dbReference>
<feature type="compositionally biased region" description="Basic and acidic residues" evidence="4">
    <location>
        <begin position="366"/>
        <end position="396"/>
    </location>
</feature>
<evidence type="ECO:0000256" key="2">
    <source>
        <dbReference type="ARBA" id="ARBA00022771"/>
    </source>
</evidence>